<name>A2CCK2_PROM3</name>
<sequence>MYPSWQPQSPDSMGSSTLLKHKKARHWVGLDGIQVVDQALVAG</sequence>
<reference evidence="1 2" key="1">
    <citation type="journal article" date="2007" name="PLoS Genet.">
        <title>Patterns and implications of gene gain and loss in the evolution of Prochlorococcus.</title>
        <authorList>
            <person name="Kettler G.C."/>
            <person name="Martiny A.C."/>
            <person name="Huang K."/>
            <person name="Zucker J."/>
            <person name="Coleman M.L."/>
            <person name="Rodrigue S."/>
            <person name="Chen F."/>
            <person name="Lapidus A."/>
            <person name="Ferriera S."/>
            <person name="Johnson J."/>
            <person name="Steglich C."/>
            <person name="Church G.M."/>
            <person name="Richardson P."/>
            <person name="Chisholm S.W."/>
        </authorList>
    </citation>
    <scope>NUCLEOTIDE SEQUENCE [LARGE SCALE GENOMIC DNA]</scope>
    <source>
        <strain evidence="1 2">MIT 9303</strain>
    </source>
</reference>
<protein>
    <submittedName>
        <fullName evidence="1">Uncharacterized protein</fullName>
    </submittedName>
</protein>
<gene>
    <name evidence="1" type="ordered locus">P9303_24811</name>
</gene>
<dbReference type="KEGG" id="pmf:P9303_24811"/>
<accession>A2CCK2</accession>
<proteinExistence type="predicted"/>
<dbReference type="AlphaFoldDB" id="A2CCK2"/>
<dbReference type="Proteomes" id="UP000002274">
    <property type="component" value="Chromosome"/>
</dbReference>
<dbReference type="HOGENOM" id="CLU_3238134_0_0_3"/>
<evidence type="ECO:0000313" key="2">
    <source>
        <dbReference type="Proteomes" id="UP000002274"/>
    </source>
</evidence>
<evidence type="ECO:0000313" key="1">
    <source>
        <dbReference type="EMBL" id="ABM79212.1"/>
    </source>
</evidence>
<organism evidence="1 2">
    <name type="scientific">Prochlorococcus marinus (strain MIT 9303)</name>
    <dbReference type="NCBI Taxonomy" id="59922"/>
    <lineage>
        <taxon>Bacteria</taxon>
        <taxon>Bacillati</taxon>
        <taxon>Cyanobacteriota</taxon>
        <taxon>Cyanophyceae</taxon>
        <taxon>Synechococcales</taxon>
        <taxon>Prochlorococcaceae</taxon>
        <taxon>Prochlorococcus</taxon>
    </lineage>
</organism>
<dbReference type="EMBL" id="CP000554">
    <property type="protein sequence ID" value="ABM79212.1"/>
    <property type="molecule type" value="Genomic_DNA"/>
</dbReference>